<dbReference type="EMBL" id="JBEWZI010000008">
    <property type="protein sequence ID" value="MET7014384.1"/>
    <property type="molecule type" value="Genomic_DNA"/>
</dbReference>
<dbReference type="Gene3D" id="1.20.81.30">
    <property type="entry name" value="Type II secretion system (T2SS), domain F"/>
    <property type="match status" value="2"/>
</dbReference>
<accession>A0ABV2TKD9</accession>
<evidence type="ECO:0000256" key="7">
    <source>
        <dbReference type="SAM" id="Phobius"/>
    </source>
</evidence>
<feature type="domain" description="Type II secretion system protein GspF" evidence="8">
    <location>
        <begin position="266"/>
        <end position="385"/>
    </location>
</feature>
<dbReference type="Pfam" id="PF00482">
    <property type="entry name" value="T2SSF"/>
    <property type="match status" value="2"/>
</dbReference>
<dbReference type="PANTHER" id="PTHR30012:SF0">
    <property type="entry name" value="TYPE II SECRETION SYSTEM PROTEIN F-RELATED"/>
    <property type="match status" value="1"/>
</dbReference>
<evidence type="ECO:0000313" key="9">
    <source>
        <dbReference type="EMBL" id="MET7014384.1"/>
    </source>
</evidence>
<feature type="transmembrane region" description="Helical" evidence="7">
    <location>
        <begin position="162"/>
        <end position="183"/>
    </location>
</feature>
<feature type="transmembrane region" description="Helical" evidence="7">
    <location>
        <begin position="210"/>
        <end position="233"/>
    </location>
</feature>
<feature type="transmembrane region" description="Helical" evidence="7">
    <location>
        <begin position="366"/>
        <end position="386"/>
    </location>
</feature>
<dbReference type="InterPro" id="IPR042094">
    <property type="entry name" value="T2SS_GspF_sf"/>
</dbReference>
<gene>
    <name evidence="9" type="ORF">ABXR19_09300</name>
</gene>
<comment type="similarity">
    <text evidence="2">Belongs to the GSP F family.</text>
</comment>
<comment type="subcellular location">
    <subcellularLocation>
        <location evidence="1">Cell membrane</location>
        <topology evidence="1">Multi-pass membrane protein</topology>
    </subcellularLocation>
</comment>
<evidence type="ECO:0000256" key="3">
    <source>
        <dbReference type="ARBA" id="ARBA00022475"/>
    </source>
</evidence>
<dbReference type="PANTHER" id="PTHR30012">
    <property type="entry name" value="GENERAL SECRETION PATHWAY PROTEIN"/>
    <property type="match status" value="1"/>
</dbReference>
<reference evidence="9 10" key="1">
    <citation type="submission" date="2024-07" db="EMBL/GenBank/DDBJ databases">
        <title>Uliginosibacterium flavum JJ3220;KACC:17644.</title>
        <authorList>
            <person name="Kim M.K."/>
        </authorList>
    </citation>
    <scope>NUCLEOTIDE SEQUENCE [LARGE SCALE GENOMIC DNA]</scope>
    <source>
        <strain evidence="9 10">KACC:17644</strain>
    </source>
</reference>
<protein>
    <submittedName>
        <fullName evidence="9">Type II secretion system F family protein</fullName>
    </submittedName>
</protein>
<keyword evidence="3" id="KW-1003">Cell membrane</keyword>
<keyword evidence="4 7" id="KW-0812">Transmembrane</keyword>
<evidence type="ECO:0000256" key="4">
    <source>
        <dbReference type="ARBA" id="ARBA00022692"/>
    </source>
</evidence>
<evidence type="ECO:0000256" key="1">
    <source>
        <dbReference type="ARBA" id="ARBA00004651"/>
    </source>
</evidence>
<organism evidence="9 10">
    <name type="scientific">Uliginosibacterium flavum</name>
    <dbReference type="NCBI Taxonomy" id="1396831"/>
    <lineage>
        <taxon>Bacteria</taxon>
        <taxon>Pseudomonadati</taxon>
        <taxon>Pseudomonadota</taxon>
        <taxon>Betaproteobacteria</taxon>
        <taxon>Rhodocyclales</taxon>
        <taxon>Zoogloeaceae</taxon>
        <taxon>Uliginosibacterium</taxon>
    </lineage>
</organism>
<name>A0ABV2TKD9_9RHOO</name>
<keyword evidence="10" id="KW-1185">Reference proteome</keyword>
<proteinExistence type="inferred from homology"/>
<feature type="domain" description="Type II secretion system protein GspF" evidence="8">
    <location>
        <begin position="61"/>
        <end position="184"/>
    </location>
</feature>
<dbReference type="InterPro" id="IPR003004">
    <property type="entry name" value="GspF/PilC"/>
</dbReference>
<evidence type="ECO:0000259" key="8">
    <source>
        <dbReference type="Pfam" id="PF00482"/>
    </source>
</evidence>
<comment type="caution">
    <text evidence="9">The sequence shown here is derived from an EMBL/GenBank/DDBJ whole genome shotgun (WGS) entry which is preliminary data.</text>
</comment>
<sequence>MQFEVRALTADNRLQTLLIEAADVPDARKTVEAQRLKVVSLKVRSSLRGQSKRGVFSLVMFSQELLALLEAGLNLVEALEGLIEKENSPVSRAVMETLINRIREGSRLSDAVAMQPEYFPALFIGIVRAAERTSDLPQALSRYIDYQTRLDTVRSKIISATIYPAVLFTVAGLVTLFLMTYVVPKFAAVYKGSGREMSFMSALLMSWGELLGQHTTLVAIVVVSLVATTVWYVRRNSRQGRWAQLAKRIPGIGERARILELSRLYLTLGMLLEGGITIVMAMEMVESSVSAETRLKLARARAEVSNGEPASFAFELHDLTTPIALRMLRVGERSGQLGVMLTRSAQFYEGESARWIERFSKVFEPVLMAFIGILIGGIVVLLYMPIFDLAGSLQ</sequence>
<evidence type="ECO:0000256" key="6">
    <source>
        <dbReference type="ARBA" id="ARBA00023136"/>
    </source>
</evidence>
<dbReference type="RefSeq" id="WP_354600846.1">
    <property type="nucleotide sequence ID" value="NZ_JBEWZI010000008.1"/>
</dbReference>
<dbReference type="InterPro" id="IPR018076">
    <property type="entry name" value="T2SS_GspF_dom"/>
</dbReference>
<dbReference type="Proteomes" id="UP001549691">
    <property type="component" value="Unassembled WGS sequence"/>
</dbReference>
<keyword evidence="6 7" id="KW-0472">Membrane</keyword>
<evidence type="ECO:0000256" key="2">
    <source>
        <dbReference type="ARBA" id="ARBA00005745"/>
    </source>
</evidence>
<dbReference type="PRINTS" id="PR00812">
    <property type="entry name" value="BCTERIALGSPF"/>
</dbReference>
<keyword evidence="5 7" id="KW-1133">Transmembrane helix</keyword>
<evidence type="ECO:0000313" key="10">
    <source>
        <dbReference type="Proteomes" id="UP001549691"/>
    </source>
</evidence>
<evidence type="ECO:0000256" key="5">
    <source>
        <dbReference type="ARBA" id="ARBA00022989"/>
    </source>
</evidence>